<evidence type="ECO:0000256" key="1">
    <source>
        <dbReference type="ARBA" id="ARBA00006987"/>
    </source>
</evidence>
<organism evidence="3 4">
    <name type="scientific">Polynucleobacter campilacus</name>
    <dbReference type="NCBI Taxonomy" id="1743163"/>
    <lineage>
        <taxon>Bacteria</taxon>
        <taxon>Pseudomonadati</taxon>
        <taxon>Pseudomonadota</taxon>
        <taxon>Betaproteobacteria</taxon>
        <taxon>Burkholderiales</taxon>
        <taxon>Burkholderiaceae</taxon>
        <taxon>Polynucleobacter</taxon>
    </lineage>
</organism>
<feature type="chain" id="PRO_5012332314" description="ABC transporter substrate-binding protein" evidence="2">
    <location>
        <begin position="29"/>
        <end position="327"/>
    </location>
</feature>
<accession>A0A254PXY9</accession>
<dbReference type="PIRSF" id="PIRSF017082">
    <property type="entry name" value="YflP"/>
    <property type="match status" value="1"/>
</dbReference>
<dbReference type="PANTHER" id="PTHR42928">
    <property type="entry name" value="TRICARBOXYLATE-BINDING PROTEIN"/>
    <property type="match status" value="1"/>
</dbReference>
<evidence type="ECO:0000256" key="2">
    <source>
        <dbReference type="SAM" id="SignalP"/>
    </source>
</evidence>
<dbReference type="CDD" id="cd07012">
    <property type="entry name" value="PBP2_Bug_TTT"/>
    <property type="match status" value="1"/>
</dbReference>
<keyword evidence="4" id="KW-1185">Reference proteome</keyword>
<dbReference type="AlphaFoldDB" id="A0A254PXY9"/>
<sequence>MNSFFSFMTSVFLKSAIVLIGIASFAHAQSYPNKPIKLVIPYAVGGGTDISTRVMSKHLDSRLNQAIIIENKGGAGSTIGTEIVVRSEPDGYTLLANTDTIVLAPLLFSKINFDIRKDLTPISFYASAPIVLVANPNFPAKDVKELIAYAKKNPGKVALATSGPGSPHDLAAMLFTNRTNIDVNEIPYKGNGPALTDTIAGHVDIGMFTLSQVQPYAQAGKVKILAVISPQRSTLAPDIPSLAESGILNMEVSSRYLIMVPAKTPKAVVKRLEGAFSELFNDKQYRSEMEGLGFEVRFSTSEDTVAILQKEYDKFAPILKAANFKPQ</sequence>
<dbReference type="OrthoDB" id="8849854at2"/>
<comment type="similarity">
    <text evidence="1">Belongs to the UPF0065 (bug) family.</text>
</comment>
<reference evidence="3 4" key="1">
    <citation type="submission" date="2017-05" db="EMBL/GenBank/DDBJ databases">
        <title>Genome of Polynucleobacter sp. MWH-Feld-100.</title>
        <authorList>
            <person name="Hahn M.W."/>
        </authorList>
    </citation>
    <scope>NUCLEOTIDE SEQUENCE [LARGE SCALE GENOMIC DNA]</scope>
    <source>
        <strain evidence="3 4">MWH-Feld-100</strain>
    </source>
</reference>
<dbReference type="SUPFAM" id="SSF53850">
    <property type="entry name" value="Periplasmic binding protein-like II"/>
    <property type="match status" value="1"/>
</dbReference>
<dbReference type="Pfam" id="PF03401">
    <property type="entry name" value="TctC"/>
    <property type="match status" value="1"/>
</dbReference>
<dbReference type="Proteomes" id="UP000197528">
    <property type="component" value="Unassembled WGS sequence"/>
</dbReference>
<gene>
    <name evidence="3" type="ORF">CBI31_02520</name>
</gene>
<dbReference type="InterPro" id="IPR042100">
    <property type="entry name" value="Bug_dom1"/>
</dbReference>
<dbReference type="EMBL" id="NGUP01000001">
    <property type="protein sequence ID" value="OWS71128.1"/>
    <property type="molecule type" value="Genomic_DNA"/>
</dbReference>
<dbReference type="Gene3D" id="3.40.190.150">
    <property type="entry name" value="Bordetella uptake gene, domain 1"/>
    <property type="match status" value="1"/>
</dbReference>
<keyword evidence="2" id="KW-0732">Signal</keyword>
<dbReference type="RefSeq" id="WP_088524835.1">
    <property type="nucleotide sequence ID" value="NZ_NGUP01000001.1"/>
</dbReference>
<protein>
    <recommendedName>
        <fullName evidence="5">ABC transporter substrate-binding protein</fullName>
    </recommendedName>
</protein>
<dbReference type="InterPro" id="IPR005064">
    <property type="entry name" value="BUG"/>
</dbReference>
<comment type="caution">
    <text evidence="3">The sequence shown here is derived from an EMBL/GenBank/DDBJ whole genome shotgun (WGS) entry which is preliminary data.</text>
</comment>
<dbReference type="Gene3D" id="3.40.190.10">
    <property type="entry name" value="Periplasmic binding protein-like II"/>
    <property type="match status" value="1"/>
</dbReference>
<evidence type="ECO:0000313" key="3">
    <source>
        <dbReference type="EMBL" id="OWS71128.1"/>
    </source>
</evidence>
<proteinExistence type="inferred from homology"/>
<name>A0A254PXY9_9BURK</name>
<evidence type="ECO:0008006" key="5">
    <source>
        <dbReference type="Google" id="ProtNLM"/>
    </source>
</evidence>
<evidence type="ECO:0000313" key="4">
    <source>
        <dbReference type="Proteomes" id="UP000197528"/>
    </source>
</evidence>
<feature type="signal peptide" evidence="2">
    <location>
        <begin position="1"/>
        <end position="28"/>
    </location>
</feature>
<dbReference type="PANTHER" id="PTHR42928:SF5">
    <property type="entry name" value="BLR1237 PROTEIN"/>
    <property type="match status" value="1"/>
</dbReference>